<comment type="caution">
    <text evidence="1">The sequence shown here is derived from an EMBL/GenBank/DDBJ whole genome shotgun (WGS) entry which is preliminary data.</text>
</comment>
<proteinExistence type="predicted"/>
<evidence type="ECO:0000313" key="2">
    <source>
        <dbReference type="Proteomes" id="UP000214646"/>
    </source>
</evidence>
<gene>
    <name evidence="1" type="ORF">FRUB_04502</name>
</gene>
<organism evidence="1 2">
    <name type="scientific">Fimbriiglobus ruber</name>
    <dbReference type="NCBI Taxonomy" id="1908690"/>
    <lineage>
        <taxon>Bacteria</taxon>
        <taxon>Pseudomonadati</taxon>
        <taxon>Planctomycetota</taxon>
        <taxon>Planctomycetia</taxon>
        <taxon>Gemmatales</taxon>
        <taxon>Gemmataceae</taxon>
        <taxon>Fimbriiglobus</taxon>
    </lineage>
</organism>
<keyword evidence="2" id="KW-1185">Reference proteome</keyword>
<dbReference type="Proteomes" id="UP000214646">
    <property type="component" value="Unassembled WGS sequence"/>
</dbReference>
<reference evidence="2" key="1">
    <citation type="submission" date="2017-06" db="EMBL/GenBank/DDBJ databases">
        <title>Genome analysis of Fimbriiglobus ruber SP5, the first member of the order Planctomycetales with confirmed chitinolytic capability.</title>
        <authorList>
            <person name="Ravin N.V."/>
            <person name="Rakitin A.L."/>
            <person name="Ivanova A.A."/>
            <person name="Beletsky A.V."/>
            <person name="Kulichevskaya I.S."/>
            <person name="Mardanov A.V."/>
            <person name="Dedysh S.N."/>
        </authorList>
    </citation>
    <scope>NUCLEOTIDE SEQUENCE [LARGE SCALE GENOMIC DNA]</scope>
    <source>
        <strain evidence="2">SP5</strain>
    </source>
</reference>
<protein>
    <submittedName>
        <fullName evidence="1">Uncharacterized protein</fullName>
    </submittedName>
</protein>
<accession>A0A225DS47</accession>
<name>A0A225DS47_9BACT</name>
<sequence>MEATVASLGHRYDDQLKGVPDPERKVRFRVLFARDQLAAVDSYLATQQPIGTAALQEVDGYRAAKAGELELYERLLAEKRYELTESEKQQEAELRAVAQRHVETIGRMVDQ</sequence>
<dbReference type="AlphaFoldDB" id="A0A225DS47"/>
<evidence type="ECO:0000313" key="1">
    <source>
        <dbReference type="EMBL" id="OWK42424.1"/>
    </source>
</evidence>
<dbReference type="EMBL" id="NIDE01000005">
    <property type="protein sequence ID" value="OWK42424.1"/>
    <property type="molecule type" value="Genomic_DNA"/>
</dbReference>